<keyword evidence="2 7" id="KW-0813">Transport</keyword>
<reference evidence="9" key="1">
    <citation type="submission" date="2020-07" db="EMBL/GenBank/DDBJ databases">
        <title>Huge and variable diversity of episymbiotic CPR bacteria and DPANN archaea in groundwater ecosystems.</title>
        <authorList>
            <person name="He C.Y."/>
            <person name="Keren R."/>
            <person name="Whittaker M."/>
            <person name="Farag I.F."/>
            <person name="Doudna J."/>
            <person name="Cate J.H.D."/>
            <person name="Banfield J.F."/>
        </authorList>
    </citation>
    <scope>NUCLEOTIDE SEQUENCE</scope>
    <source>
        <strain evidence="9">NC_groundwater_763_Ag_S-0.2um_68_21</strain>
    </source>
</reference>
<dbReference type="InterPro" id="IPR035906">
    <property type="entry name" value="MetI-like_sf"/>
</dbReference>
<dbReference type="PROSITE" id="PS50928">
    <property type="entry name" value="ABC_TM1"/>
    <property type="match status" value="1"/>
</dbReference>
<protein>
    <submittedName>
        <fullName evidence="9">ABC transporter permease</fullName>
    </submittedName>
</protein>
<comment type="subcellular location">
    <subcellularLocation>
        <location evidence="1 7">Cell membrane</location>
        <topology evidence="1 7">Multi-pass membrane protein</topology>
    </subcellularLocation>
</comment>
<evidence type="ECO:0000256" key="2">
    <source>
        <dbReference type="ARBA" id="ARBA00022448"/>
    </source>
</evidence>
<evidence type="ECO:0000256" key="1">
    <source>
        <dbReference type="ARBA" id="ARBA00004651"/>
    </source>
</evidence>
<dbReference type="InterPro" id="IPR025966">
    <property type="entry name" value="OppC_N"/>
</dbReference>
<feature type="transmembrane region" description="Helical" evidence="7">
    <location>
        <begin position="106"/>
        <end position="126"/>
    </location>
</feature>
<name>A0A932HVQ4_UNCTE</name>
<evidence type="ECO:0000256" key="4">
    <source>
        <dbReference type="ARBA" id="ARBA00022692"/>
    </source>
</evidence>
<gene>
    <name evidence="9" type="ORF">HYZ11_02160</name>
</gene>
<comment type="caution">
    <text evidence="9">The sequence shown here is derived from an EMBL/GenBank/DDBJ whole genome shotgun (WGS) entry which is preliminary data.</text>
</comment>
<proteinExistence type="inferred from homology"/>
<organism evidence="9 10">
    <name type="scientific">Tectimicrobiota bacterium</name>
    <dbReference type="NCBI Taxonomy" id="2528274"/>
    <lineage>
        <taxon>Bacteria</taxon>
        <taxon>Pseudomonadati</taxon>
        <taxon>Nitrospinota/Tectimicrobiota group</taxon>
        <taxon>Candidatus Tectimicrobiota</taxon>
    </lineage>
</organism>
<evidence type="ECO:0000256" key="3">
    <source>
        <dbReference type="ARBA" id="ARBA00022475"/>
    </source>
</evidence>
<dbReference type="GO" id="GO:0055085">
    <property type="term" value="P:transmembrane transport"/>
    <property type="evidence" value="ECO:0007669"/>
    <property type="project" value="InterPro"/>
</dbReference>
<evidence type="ECO:0000313" key="9">
    <source>
        <dbReference type="EMBL" id="MBI3126391.1"/>
    </source>
</evidence>
<feature type="transmembrane region" description="Helical" evidence="7">
    <location>
        <begin position="233"/>
        <end position="255"/>
    </location>
</feature>
<dbReference type="Proteomes" id="UP000782312">
    <property type="component" value="Unassembled WGS sequence"/>
</dbReference>
<dbReference type="InterPro" id="IPR000515">
    <property type="entry name" value="MetI-like"/>
</dbReference>
<feature type="transmembrane region" description="Helical" evidence="7">
    <location>
        <begin position="71"/>
        <end position="94"/>
    </location>
</feature>
<dbReference type="Gene3D" id="1.10.3720.10">
    <property type="entry name" value="MetI-like"/>
    <property type="match status" value="1"/>
</dbReference>
<accession>A0A932HVQ4</accession>
<dbReference type="CDD" id="cd06261">
    <property type="entry name" value="TM_PBP2"/>
    <property type="match status" value="1"/>
</dbReference>
<evidence type="ECO:0000256" key="5">
    <source>
        <dbReference type="ARBA" id="ARBA00022989"/>
    </source>
</evidence>
<feature type="domain" description="ABC transmembrane type-1" evidence="8">
    <location>
        <begin position="67"/>
        <end position="256"/>
    </location>
</feature>
<dbReference type="AlphaFoldDB" id="A0A932HVQ4"/>
<evidence type="ECO:0000259" key="8">
    <source>
        <dbReference type="PROSITE" id="PS50928"/>
    </source>
</evidence>
<keyword evidence="6 7" id="KW-0472">Membrane</keyword>
<dbReference type="GO" id="GO:0005886">
    <property type="term" value="C:plasma membrane"/>
    <property type="evidence" value="ECO:0007669"/>
    <property type="project" value="UniProtKB-SubCell"/>
</dbReference>
<feature type="transmembrane region" description="Helical" evidence="7">
    <location>
        <begin position="180"/>
        <end position="213"/>
    </location>
</feature>
<dbReference type="Pfam" id="PF12911">
    <property type="entry name" value="OppC_N"/>
    <property type="match status" value="1"/>
</dbReference>
<dbReference type="EMBL" id="JACPUR010000003">
    <property type="protein sequence ID" value="MBI3126391.1"/>
    <property type="molecule type" value="Genomic_DNA"/>
</dbReference>
<comment type="similarity">
    <text evidence="7">Belongs to the binding-protein-dependent transport system permease family.</text>
</comment>
<dbReference type="PANTHER" id="PTHR43386">
    <property type="entry name" value="OLIGOPEPTIDE TRANSPORT SYSTEM PERMEASE PROTEIN APPC"/>
    <property type="match status" value="1"/>
</dbReference>
<evidence type="ECO:0000256" key="7">
    <source>
        <dbReference type="RuleBase" id="RU363032"/>
    </source>
</evidence>
<dbReference type="SUPFAM" id="SSF161098">
    <property type="entry name" value="MetI-like"/>
    <property type="match status" value="1"/>
</dbReference>
<evidence type="ECO:0000256" key="6">
    <source>
        <dbReference type="ARBA" id="ARBA00023136"/>
    </source>
</evidence>
<dbReference type="InterPro" id="IPR050366">
    <property type="entry name" value="BP-dependent_transpt_permease"/>
</dbReference>
<keyword evidence="3" id="KW-1003">Cell membrane</keyword>
<feature type="transmembrane region" description="Helical" evidence="7">
    <location>
        <begin position="132"/>
        <end position="149"/>
    </location>
</feature>
<keyword evidence="5 7" id="KW-1133">Transmembrane helix</keyword>
<dbReference type="Pfam" id="PF00528">
    <property type="entry name" value="BPD_transp_1"/>
    <property type="match status" value="1"/>
</dbReference>
<dbReference type="PANTHER" id="PTHR43386:SF1">
    <property type="entry name" value="D,D-DIPEPTIDE TRANSPORT SYSTEM PERMEASE PROTEIN DDPC-RELATED"/>
    <property type="match status" value="1"/>
</dbReference>
<keyword evidence="4 7" id="KW-0812">Transmembrane</keyword>
<sequence>MRGRLALAFGGTLLALLVLAALAAPWLAPHHPYAQDLAGGLSLPGPEHPFGQDKLGRDILSRVLHGGRVSLLVGFTAVLVSLLVGTAVGGLAGTAGGAWDEGLMRLADVFQAFPGILLAIALMSVLDPRLSNVVVSLAAFGWVGYARLVRAQVISLREREFVTAARAAGAKPRRIFARHLLANLISPVIVEASFGAAGAIVAESGLSFLGLGIQPPEPSWGAMLAEGRDFLLIAPHLTLFPGVAIALTVMSLNILGDGLRDWLDPTGRR</sequence>
<evidence type="ECO:0000313" key="10">
    <source>
        <dbReference type="Proteomes" id="UP000782312"/>
    </source>
</evidence>